<keyword evidence="1" id="KW-0812">Transmembrane</keyword>
<comment type="caution">
    <text evidence="3">The sequence shown here is derived from an EMBL/GenBank/DDBJ whole genome shotgun (WGS) entry which is preliminary data.</text>
</comment>
<keyword evidence="5" id="KW-1185">Reference proteome</keyword>
<feature type="transmembrane region" description="Helical" evidence="1">
    <location>
        <begin position="39"/>
        <end position="64"/>
    </location>
</feature>
<evidence type="ECO:0000313" key="4">
    <source>
        <dbReference type="Proteomes" id="UP000245667"/>
    </source>
</evidence>
<dbReference type="EMBL" id="JACWLN010000001">
    <property type="protein sequence ID" value="MBD1259079.1"/>
    <property type="molecule type" value="Genomic_DNA"/>
</dbReference>
<dbReference type="Proteomes" id="UP000651837">
    <property type="component" value="Unassembled WGS sequence"/>
</dbReference>
<reference evidence="2 5" key="2">
    <citation type="submission" date="2020-07" db="EMBL/GenBank/DDBJ databases">
        <title>The draft genome sequence of Maribacter polysiphoniae KCTC 22021.</title>
        <authorList>
            <person name="Mu L."/>
        </authorList>
    </citation>
    <scope>NUCLEOTIDE SEQUENCE [LARGE SCALE GENOMIC DNA]</scope>
    <source>
        <strain evidence="2 5">KCTC 22021</strain>
    </source>
</reference>
<name>A0A316E3L1_9FLAO</name>
<dbReference type="Proteomes" id="UP000245667">
    <property type="component" value="Unassembled WGS sequence"/>
</dbReference>
<feature type="transmembrane region" description="Helical" evidence="1">
    <location>
        <begin position="76"/>
        <end position="96"/>
    </location>
</feature>
<evidence type="ECO:0000313" key="3">
    <source>
        <dbReference type="EMBL" id="PWK24635.1"/>
    </source>
</evidence>
<organism evidence="3 4">
    <name type="scientific">Maribacter polysiphoniae</name>
    <dbReference type="NCBI Taxonomy" id="429344"/>
    <lineage>
        <taxon>Bacteria</taxon>
        <taxon>Pseudomonadati</taxon>
        <taxon>Bacteroidota</taxon>
        <taxon>Flavobacteriia</taxon>
        <taxon>Flavobacteriales</taxon>
        <taxon>Flavobacteriaceae</taxon>
        <taxon>Maribacter</taxon>
    </lineage>
</organism>
<protein>
    <submittedName>
        <fullName evidence="3">Putative superfamily III holin-X</fullName>
    </submittedName>
</protein>
<reference evidence="3 4" key="1">
    <citation type="submission" date="2018-05" db="EMBL/GenBank/DDBJ databases">
        <title>Genomic Encyclopedia of Archaeal and Bacterial Type Strains, Phase II (KMG-II): from individual species to whole genera.</title>
        <authorList>
            <person name="Goeker M."/>
        </authorList>
    </citation>
    <scope>NUCLEOTIDE SEQUENCE [LARGE SCALE GENOMIC DNA]</scope>
    <source>
        <strain evidence="3 4">DSM 23514</strain>
    </source>
</reference>
<proteinExistence type="predicted"/>
<dbReference type="AlphaFoldDB" id="A0A316E3L1"/>
<keyword evidence="1" id="KW-1133">Transmembrane helix</keyword>
<dbReference type="EMBL" id="QGGQ01000002">
    <property type="protein sequence ID" value="PWK24635.1"/>
    <property type="molecule type" value="Genomic_DNA"/>
</dbReference>
<evidence type="ECO:0000313" key="2">
    <source>
        <dbReference type="EMBL" id="MBD1259079.1"/>
    </source>
</evidence>
<evidence type="ECO:0000313" key="5">
    <source>
        <dbReference type="Proteomes" id="UP000651837"/>
    </source>
</evidence>
<keyword evidence="1" id="KW-0472">Membrane</keyword>
<gene>
    <name evidence="2" type="ORF">HZY62_00640</name>
    <name evidence="3" type="ORF">LX92_00999</name>
</gene>
<dbReference type="OrthoDB" id="1144182at2"/>
<dbReference type="RefSeq" id="WP_109649189.1">
    <property type="nucleotide sequence ID" value="NZ_CAJQNU010000060.1"/>
</dbReference>
<evidence type="ECO:0000256" key="1">
    <source>
        <dbReference type="SAM" id="Phobius"/>
    </source>
</evidence>
<sequence length="114" mass="13087">MAFDELKRDLMEADSDIRSYLENSEAYFKLKIFKALMRAVTSFTHVVVVGAIAFLAVFFLSLGVSYSIGQALENTFYGFAIVGGFYVVVAILCYVFRQRLDSPLLRRFSKYYFE</sequence>
<accession>A0A316E3L1</accession>